<dbReference type="Pfam" id="PF16752">
    <property type="entry name" value="TBCC_N"/>
    <property type="match status" value="1"/>
</dbReference>
<dbReference type="GO" id="GO:0005737">
    <property type="term" value="C:cytoplasm"/>
    <property type="evidence" value="ECO:0007669"/>
    <property type="project" value="UniProtKB-SubCell"/>
</dbReference>
<feature type="region of interest" description="Disordered" evidence="8">
    <location>
        <begin position="439"/>
        <end position="474"/>
    </location>
</feature>
<dbReference type="GO" id="GO:0007021">
    <property type="term" value="P:tubulin complex assembly"/>
    <property type="evidence" value="ECO:0007669"/>
    <property type="project" value="TreeGrafter"/>
</dbReference>
<dbReference type="InterPro" id="IPR006599">
    <property type="entry name" value="CARP_motif"/>
</dbReference>
<sequence length="684" mass="75977">MAAAGEPMAPLNKAAHLMMGPPPDSHSQLHYNRDSQDSSSGPRLVASPHVNLVTPRGRFPFPHSARRPIFFIAEYGPQRCMATPQQCPVPAGPHDGMDAPPPPREVPPPPQIPAHPAPLPDPIPTNKGVDTKEVEEDTPLPPSSTSNGGAQVESEKLTVSSHALHQLEPPLEKEELPPQTAPPTLTETTVPAAVYGLQKKNRKRMRKKKGLNQKEAVEDVLIRKPNKEQVVVQPEPEPAPAPEPEPQPPAASPPAQEEAELTWEEKEDLLEAENIQPESPQPTTPDKENQSKEVINMDAAVEDGGDLTIEINDAAKVKERLQKRHQARLEDAERRKKAKDSSSVVQENQHFSSVFYGERSYIEQLLSECYRTDRAEATRRLEEATNKVQWLWEFLNDNFSLLTQYNVREAQAALQKLQSSLSKTIEECLPRKKFKFSHRTRTKASEKAQKAELGLSNTPEAESGNASAPPAREQCGISNLSNEFVTKTSEEISKQVVLLTHCNTPEAESGNASAPPTREQCGISNLSNEFVTKTSEEISKHVVLLTHLTHCKVRLFGSPSTVHLKHIEDCEILCGPVASSVLIDHCTNSTLAFPCQQLRIHNTTNTQVYVHVTSRAIVENCSRVGFAPFTWSYPRLEEDFCLSGLDKDRNNWNLVDDCNWLETGTPSPNWTVITEGERKNNWDP</sequence>
<reference evidence="10" key="3">
    <citation type="submission" date="2025-09" db="UniProtKB">
        <authorList>
            <consortium name="Ensembl"/>
        </authorList>
    </citation>
    <scope>IDENTIFICATION</scope>
</reference>
<feature type="domain" description="C-CAP/cofactor C-like" evidence="9">
    <location>
        <begin position="504"/>
        <end position="660"/>
    </location>
</feature>
<reference evidence="10" key="1">
    <citation type="submission" date="2020-06" db="EMBL/GenBank/DDBJ databases">
        <authorList>
            <consortium name="Wellcome Sanger Institute Data Sharing"/>
        </authorList>
    </citation>
    <scope>NUCLEOTIDE SEQUENCE [LARGE SCALE GENOMIC DNA]</scope>
</reference>
<dbReference type="Ensembl" id="ENSGWIT00000012477.1">
    <property type="protein sequence ID" value="ENSGWIP00000011200.1"/>
    <property type="gene ID" value="ENSGWIG00000006578.1"/>
</dbReference>
<evidence type="ECO:0000256" key="7">
    <source>
        <dbReference type="SAM" id="Coils"/>
    </source>
</evidence>
<evidence type="ECO:0000256" key="3">
    <source>
        <dbReference type="ARBA" id="ARBA00022490"/>
    </source>
</evidence>
<dbReference type="InterPro" id="IPR038397">
    <property type="entry name" value="TBCC_N_sf"/>
</dbReference>
<reference evidence="10" key="2">
    <citation type="submission" date="2025-08" db="UniProtKB">
        <authorList>
            <consortium name="Ensembl"/>
        </authorList>
    </citation>
    <scope>IDENTIFICATION</scope>
</reference>
<dbReference type="InterPro" id="IPR031925">
    <property type="entry name" value="TBCC_N"/>
</dbReference>
<feature type="compositionally biased region" description="Acidic residues" evidence="8">
    <location>
        <begin position="257"/>
        <end position="271"/>
    </location>
</feature>
<proteinExistence type="inferred from homology"/>
<evidence type="ECO:0000313" key="10">
    <source>
        <dbReference type="Ensembl" id="ENSGWIP00000011200.1"/>
    </source>
</evidence>
<feature type="compositionally biased region" description="Pro residues" evidence="8">
    <location>
        <begin position="99"/>
        <end position="123"/>
    </location>
</feature>
<evidence type="ECO:0000256" key="8">
    <source>
        <dbReference type="SAM" id="MobiDB-lite"/>
    </source>
</evidence>
<comment type="similarity">
    <text evidence="2">Belongs to the TBCC family.</text>
</comment>
<feature type="coiled-coil region" evidence="7">
    <location>
        <begin position="367"/>
        <end position="427"/>
    </location>
</feature>
<dbReference type="InterPro" id="IPR027684">
    <property type="entry name" value="TBCC"/>
</dbReference>
<feature type="region of interest" description="Disordered" evidence="8">
    <location>
        <begin position="1"/>
        <end position="49"/>
    </location>
</feature>
<dbReference type="GO" id="GO:0015631">
    <property type="term" value="F:tubulin binding"/>
    <property type="evidence" value="ECO:0007669"/>
    <property type="project" value="InterPro"/>
</dbReference>
<dbReference type="PANTHER" id="PTHR15139:SF0">
    <property type="entry name" value="TUBULIN-SPECIFIC CHAPERONE C"/>
    <property type="match status" value="1"/>
</dbReference>
<comment type="subcellular location">
    <subcellularLocation>
        <location evidence="1">Cytoplasm</location>
    </subcellularLocation>
</comment>
<keyword evidence="5" id="KW-0143">Chaperone</keyword>
<feature type="compositionally biased region" description="Pro residues" evidence="8">
    <location>
        <begin position="235"/>
        <end position="252"/>
    </location>
</feature>
<organism evidence="10 11">
    <name type="scientific">Gouania willdenowi</name>
    <name type="common">Blunt-snouted clingfish</name>
    <name type="synonym">Lepadogaster willdenowi</name>
    <dbReference type="NCBI Taxonomy" id="441366"/>
    <lineage>
        <taxon>Eukaryota</taxon>
        <taxon>Metazoa</taxon>
        <taxon>Chordata</taxon>
        <taxon>Craniata</taxon>
        <taxon>Vertebrata</taxon>
        <taxon>Euteleostomi</taxon>
        <taxon>Actinopterygii</taxon>
        <taxon>Neopterygii</taxon>
        <taxon>Teleostei</taxon>
        <taxon>Neoteleostei</taxon>
        <taxon>Acanthomorphata</taxon>
        <taxon>Ovalentaria</taxon>
        <taxon>Blenniimorphae</taxon>
        <taxon>Blenniiformes</taxon>
        <taxon>Gobiesocoidei</taxon>
        <taxon>Gobiesocidae</taxon>
        <taxon>Gobiesocinae</taxon>
        <taxon>Gouania</taxon>
    </lineage>
</organism>
<dbReference type="InterPro" id="IPR017901">
    <property type="entry name" value="C-CAP_CF_C-like"/>
</dbReference>
<dbReference type="RefSeq" id="XP_028311319.1">
    <property type="nucleotide sequence ID" value="XM_028455518.1"/>
</dbReference>
<evidence type="ECO:0000256" key="1">
    <source>
        <dbReference type="ARBA" id="ARBA00004496"/>
    </source>
</evidence>
<evidence type="ECO:0000256" key="4">
    <source>
        <dbReference type="ARBA" id="ARBA00022990"/>
    </source>
</evidence>
<dbReference type="OrthoDB" id="194775at2759"/>
<keyword evidence="4" id="KW-0007">Acetylation</keyword>
<dbReference type="InterPro" id="IPR016098">
    <property type="entry name" value="CAP/MinC_C"/>
</dbReference>
<accession>A0A8C5DUJ4</accession>
<evidence type="ECO:0000256" key="2">
    <source>
        <dbReference type="ARBA" id="ARBA00008848"/>
    </source>
</evidence>
<dbReference type="Pfam" id="PF07986">
    <property type="entry name" value="TBCC"/>
    <property type="match status" value="1"/>
</dbReference>
<evidence type="ECO:0000256" key="5">
    <source>
        <dbReference type="ARBA" id="ARBA00023186"/>
    </source>
</evidence>
<evidence type="ECO:0000256" key="6">
    <source>
        <dbReference type="ARBA" id="ARBA00026055"/>
    </source>
</evidence>
<name>A0A8C5DUJ4_GOUWI</name>
<keyword evidence="7" id="KW-0175">Coiled coil</keyword>
<dbReference type="Proteomes" id="UP000694680">
    <property type="component" value="Chromosome 8"/>
</dbReference>
<feature type="compositionally biased region" description="Basic residues" evidence="8">
    <location>
        <begin position="199"/>
        <end position="211"/>
    </location>
</feature>
<dbReference type="Gene3D" id="1.20.58.1250">
    <property type="entry name" value="Tubulin Binding Cofactor C, N-terminal domain"/>
    <property type="match status" value="1"/>
</dbReference>
<feature type="compositionally biased region" description="Polar residues" evidence="8">
    <location>
        <begin position="455"/>
        <end position="466"/>
    </location>
</feature>
<keyword evidence="11" id="KW-1185">Reference proteome</keyword>
<dbReference type="AlphaFoldDB" id="A0A8C5DUJ4"/>
<keyword evidence="3" id="KW-0963">Cytoplasm</keyword>
<protein>
    <submittedName>
        <fullName evidence="10">Protein XRP2-like</fullName>
    </submittedName>
</protein>
<dbReference type="SMART" id="SM00673">
    <property type="entry name" value="CARP"/>
    <property type="match status" value="2"/>
</dbReference>
<dbReference type="GeneID" id="114468549"/>
<dbReference type="PROSITE" id="PS51329">
    <property type="entry name" value="C_CAP_COFACTOR_C"/>
    <property type="match status" value="1"/>
</dbReference>
<dbReference type="PANTHER" id="PTHR15139">
    <property type="entry name" value="TUBULIN FOLDING COFACTOR C"/>
    <property type="match status" value="1"/>
</dbReference>
<gene>
    <name evidence="10" type="primary">LOC114468549</name>
</gene>
<dbReference type="Gene3D" id="2.160.20.70">
    <property type="match status" value="1"/>
</dbReference>
<dbReference type="GO" id="GO:0007023">
    <property type="term" value="P:post-chaperonin tubulin folding pathway"/>
    <property type="evidence" value="ECO:0007669"/>
    <property type="project" value="InterPro"/>
</dbReference>
<evidence type="ECO:0000313" key="11">
    <source>
        <dbReference type="Proteomes" id="UP000694680"/>
    </source>
</evidence>
<feature type="compositionally biased region" description="Basic and acidic residues" evidence="8">
    <location>
        <begin position="215"/>
        <end position="227"/>
    </location>
</feature>
<comment type="subunit">
    <text evidence="6">Supercomplex made of cofactors A to E. Cofactors A and D function by capturing and stabilizing tubulin in a quasi-native conformation. Cofactor E binds to the cofactor D-tubulin complex; interaction with cofactor C then causes the release of tubulin polypeptides that are committed to the native state.</text>
</comment>
<dbReference type="InterPro" id="IPR012945">
    <property type="entry name" value="Tubulin-bd_cofactor_C_dom"/>
</dbReference>
<feature type="region of interest" description="Disordered" evidence="8">
    <location>
        <begin position="84"/>
        <end position="290"/>
    </location>
</feature>
<evidence type="ECO:0000259" key="9">
    <source>
        <dbReference type="PROSITE" id="PS51329"/>
    </source>
</evidence>